<keyword evidence="2" id="KW-1185">Reference proteome</keyword>
<dbReference type="Proteomes" id="UP001285908">
    <property type="component" value="Unassembled WGS sequence"/>
</dbReference>
<name>A0AAJ0MPL0_9PEZI</name>
<evidence type="ECO:0000313" key="2">
    <source>
        <dbReference type="Proteomes" id="UP001285908"/>
    </source>
</evidence>
<dbReference type="AlphaFoldDB" id="A0AAJ0MPL0"/>
<sequence length="286" mass="31033">MDSRWIGTYLAGVGWTSSAHTLVCTYVYMDVCTRVIVISGRSNGVRSDVMARNKGTTGWTGASLWASCLSDANISVFPGLCFTSPCHHRRVFDEGLAGLARLRPISCRVINIYIVRLGGIGWHPPVNEGRVLPSTRRHPDARVPFISSFPFRTLGTSPWACCAAASVLHPFVCLSGSQPLGFLPSSTIPPRSVSSVPHHFFALTLWRLQSSCCDVAESRCSKQKSVSSDVLCSSHISNTTSPHTVTCFCFCFLPCLASQVLFSEPIGFFHTLLGLLLIPLSSSFAS</sequence>
<gene>
    <name evidence="1" type="ORF">B0T23DRAFT_199987</name>
</gene>
<comment type="caution">
    <text evidence="1">The sequence shown here is derived from an EMBL/GenBank/DDBJ whole genome shotgun (WGS) entry which is preliminary data.</text>
</comment>
<dbReference type="EMBL" id="JAULSX010000006">
    <property type="protein sequence ID" value="KAK3489374.1"/>
    <property type="molecule type" value="Genomic_DNA"/>
</dbReference>
<protein>
    <submittedName>
        <fullName evidence="1">Uncharacterized protein</fullName>
    </submittedName>
</protein>
<dbReference type="GeneID" id="87870986"/>
<accession>A0AAJ0MPL0</accession>
<proteinExistence type="predicted"/>
<organism evidence="1 2">
    <name type="scientific">Neurospora hispaniola</name>
    <dbReference type="NCBI Taxonomy" id="588809"/>
    <lineage>
        <taxon>Eukaryota</taxon>
        <taxon>Fungi</taxon>
        <taxon>Dikarya</taxon>
        <taxon>Ascomycota</taxon>
        <taxon>Pezizomycotina</taxon>
        <taxon>Sordariomycetes</taxon>
        <taxon>Sordariomycetidae</taxon>
        <taxon>Sordariales</taxon>
        <taxon>Sordariaceae</taxon>
        <taxon>Neurospora</taxon>
    </lineage>
</organism>
<dbReference type="RefSeq" id="XP_062691081.1">
    <property type="nucleotide sequence ID" value="XM_062833364.1"/>
</dbReference>
<evidence type="ECO:0000313" key="1">
    <source>
        <dbReference type="EMBL" id="KAK3489374.1"/>
    </source>
</evidence>
<reference evidence="1 2" key="1">
    <citation type="journal article" date="2023" name="Mol. Phylogenet. Evol.">
        <title>Genome-scale phylogeny and comparative genomics of the fungal order Sordariales.</title>
        <authorList>
            <person name="Hensen N."/>
            <person name="Bonometti L."/>
            <person name="Westerberg I."/>
            <person name="Brannstrom I.O."/>
            <person name="Guillou S."/>
            <person name="Cros-Aarteil S."/>
            <person name="Calhoun S."/>
            <person name="Haridas S."/>
            <person name="Kuo A."/>
            <person name="Mondo S."/>
            <person name="Pangilinan J."/>
            <person name="Riley R."/>
            <person name="LaButti K."/>
            <person name="Andreopoulos B."/>
            <person name="Lipzen A."/>
            <person name="Chen C."/>
            <person name="Yan M."/>
            <person name="Daum C."/>
            <person name="Ng V."/>
            <person name="Clum A."/>
            <person name="Steindorff A."/>
            <person name="Ohm R.A."/>
            <person name="Martin F."/>
            <person name="Silar P."/>
            <person name="Natvig D.O."/>
            <person name="Lalanne C."/>
            <person name="Gautier V."/>
            <person name="Ament-Velasquez S.L."/>
            <person name="Kruys A."/>
            <person name="Hutchinson M.I."/>
            <person name="Powell A.J."/>
            <person name="Barry K."/>
            <person name="Miller A.N."/>
            <person name="Grigoriev I.V."/>
            <person name="Debuchy R."/>
            <person name="Gladieux P."/>
            <person name="Hiltunen Thoren M."/>
            <person name="Johannesson H."/>
        </authorList>
    </citation>
    <scope>NUCLEOTIDE SEQUENCE [LARGE SCALE GENOMIC DNA]</scope>
    <source>
        <strain evidence="1 2">FGSC 10403</strain>
    </source>
</reference>